<dbReference type="InterPro" id="IPR046863">
    <property type="entry name" value="MbnP-like_dom"/>
</dbReference>
<dbReference type="AlphaFoldDB" id="A0A8G0ZS52"/>
<dbReference type="NCBIfam" id="TIGR04052">
    <property type="entry name" value="MbnP_like_WxW"/>
    <property type="match status" value="1"/>
</dbReference>
<evidence type="ECO:0000259" key="2">
    <source>
        <dbReference type="Pfam" id="PF20243"/>
    </source>
</evidence>
<protein>
    <submittedName>
        <fullName evidence="3">Metallo-mystery pair system four-Cys motif protein</fullName>
    </submittedName>
</protein>
<dbReference type="EMBL" id="CP069370">
    <property type="protein sequence ID" value="QYZ69032.1"/>
    <property type="molecule type" value="Genomic_DNA"/>
</dbReference>
<reference evidence="3" key="1">
    <citation type="submission" date="2021-02" db="EMBL/GenBank/DDBJ databases">
        <title>Rhodobacter shimadae sp. nov., an aerobic anoxygenic phototrophic bacterium isolated from a hot spring.</title>
        <authorList>
            <person name="Muramatsu S."/>
            <person name="Haruta S."/>
            <person name="Hirose S."/>
            <person name="Hanada S."/>
        </authorList>
    </citation>
    <scope>NUCLEOTIDE SEQUENCE</scope>
    <source>
        <strain evidence="3">N10</strain>
    </source>
</reference>
<dbReference type="Pfam" id="PF20243">
    <property type="entry name" value="MbnP"/>
    <property type="match status" value="1"/>
</dbReference>
<proteinExistence type="predicted"/>
<evidence type="ECO:0000313" key="4">
    <source>
        <dbReference type="Proteomes" id="UP000826300"/>
    </source>
</evidence>
<feature type="signal peptide" evidence="1">
    <location>
        <begin position="1"/>
        <end position="19"/>
    </location>
</feature>
<organism evidence="3 4">
    <name type="scientific">Neotabrizicola shimadae</name>
    <dbReference type="NCBI Taxonomy" id="2807096"/>
    <lineage>
        <taxon>Bacteria</taxon>
        <taxon>Pseudomonadati</taxon>
        <taxon>Pseudomonadota</taxon>
        <taxon>Alphaproteobacteria</taxon>
        <taxon>Rhodobacterales</taxon>
        <taxon>Paracoccaceae</taxon>
        <taxon>Neotabrizicola</taxon>
    </lineage>
</organism>
<dbReference type="InterPro" id="IPR023977">
    <property type="entry name" value="MbnP-like"/>
</dbReference>
<dbReference type="RefSeq" id="WP_220661252.1">
    <property type="nucleotide sequence ID" value="NZ_CP069370.1"/>
</dbReference>
<evidence type="ECO:0000256" key="1">
    <source>
        <dbReference type="SAM" id="SignalP"/>
    </source>
</evidence>
<accession>A0A8G0ZS52</accession>
<feature type="chain" id="PRO_5034456358" evidence="1">
    <location>
        <begin position="20"/>
        <end position="298"/>
    </location>
</feature>
<evidence type="ECO:0000313" key="3">
    <source>
        <dbReference type="EMBL" id="QYZ69032.1"/>
    </source>
</evidence>
<feature type="domain" description="Copper-binding protein MbnP-like" evidence="2">
    <location>
        <begin position="22"/>
        <end position="265"/>
    </location>
</feature>
<name>A0A8G0ZS52_9RHOB</name>
<dbReference type="Proteomes" id="UP000826300">
    <property type="component" value="Chromosome"/>
</dbReference>
<sequence length="298" mass="30470">MSRLTLAALAAVLATPALAEMKVEIPFLAEVGGTPFSCAATYEGIGTTKSAVQFGDFRLYVSNLRLIGADGAEVPIALDQDGTWQLDGSALIDFEDATGTCANGTAETNMVVRGTVPDGSYSGLAFDIGLPFAQNHGDPTLAGSPLNLTAMFWTWQAGYKFIKIDLSTAGQPLPAMEGGDHSGEAMDMSGPQGWALHLGSTGCASDGKTIAPAAECANPNRVAVKLDGFMPGMAGMDTVVIDPAPVLAGANVDANAPESAPGCMSFPKDADCPPVMSALGLPYEGVAPAGGQQLVTLR</sequence>
<dbReference type="KEGG" id="nsm:JO391_14965"/>
<keyword evidence="1" id="KW-0732">Signal</keyword>
<keyword evidence="4" id="KW-1185">Reference proteome</keyword>
<gene>
    <name evidence="3" type="ORF">JO391_14965</name>
</gene>